<dbReference type="RefSeq" id="WP_126607336.1">
    <property type="nucleotide sequence ID" value="NZ_AP025144.1"/>
</dbReference>
<comment type="caution">
    <text evidence="2">The sequence shown here is derived from an EMBL/GenBank/DDBJ whole genome shotgun (WGS) entry which is preliminary data.</text>
</comment>
<dbReference type="EMBL" id="BSNX01000001">
    <property type="protein sequence ID" value="GLQ70791.1"/>
    <property type="molecule type" value="Genomic_DNA"/>
</dbReference>
<protein>
    <submittedName>
        <fullName evidence="2">Type VI secretion protein</fullName>
    </submittedName>
</protein>
<name>A0AAV5NJF6_9VIBR</name>
<dbReference type="PANTHER" id="PTHR37951">
    <property type="entry name" value="CYTOPLASMIC PROTEIN-RELATED"/>
    <property type="match status" value="1"/>
</dbReference>
<dbReference type="PANTHER" id="PTHR37951:SF1">
    <property type="entry name" value="TYPE VI SECRETION SYSTEM COMPONENT TSSA1"/>
    <property type="match status" value="1"/>
</dbReference>
<reference evidence="3" key="1">
    <citation type="journal article" date="2019" name="Int. J. Syst. Evol. Microbiol.">
        <title>The Global Catalogue of Microorganisms (GCM) 10K type strain sequencing project: providing services to taxonomists for standard genome sequencing and annotation.</title>
        <authorList>
            <consortium name="The Broad Institute Genomics Platform"/>
            <consortium name="The Broad Institute Genome Sequencing Center for Infectious Disease"/>
            <person name="Wu L."/>
            <person name="Ma J."/>
        </authorList>
    </citation>
    <scope>NUCLEOTIDE SEQUENCE [LARGE SCALE GENOMIC DNA]</scope>
    <source>
        <strain evidence="3">NBRC 15640</strain>
    </source>
</reference>
<gene>
    <name evidence="2" type="ORF">GCM10007932_01510</name>
</gene>
<dbReference type="Proteomes" id="UP001156690">
    <property type="component" value="Unassembled WGS sequence"/>
</dbReference>
<accession>A0AAV5NJF6</accession>
<feature type="domain" description="ImpA N-terminal" evidence="1">
    <location>
        <begin position="16"/>
        <end position="144"/>
    </location>
</feature>
<dbReference type="Pfam" id="PF06812">
    <property type="entry name" value="ImpA_N"/>
    <property type="match status" value="1"/>
</dbReference>
<evidence type="ECO:0000313" key="2">
    <source>
        <dbReference type="EMBL" id="GLQ70791.1"/>
    </source>
</evidence>
<organism evidence="2 3">
    <name type="scientific">Vibrio penaeicida</name>
    <dbReference type="NCBI Taxonomy" id="104609"/>
    <lineage>
        <taxon>Bacteria</taxon>
        <taxon>Pseudomonadati</taxon>
        <taxon>Pseudomonadota</taxon>
        <taxon>Gammaproteobacteria</taxon>
        <taxon>Vibrionales</taxon>
        <taxon>Vibrionaceae</taxon>
        <taxon>Vibrio</taxon>
    </lineage>
</organism>
<dbReference type="AlphaFoldDB" id="A0AAV5NJF6"/>
<dbReference type="InterPro" id="IPR017740">
    <property type="entry name" value="TssA-like"/>
</dbReference>
<keyword evidence="3" id="KW-1185">Reference proteome</keyword>
<evidence type="ECO:0000313" key="3">
    <source>
        <dbReference type="Proteomes" id="UP001156690"/>
    </source>
</evidence>
<sequence length="375" mass="41807">MVYEASDFEWIEQALLPISTELPSGTDPRSDISPQSAYFRLKDLRMVARNEERNAVISEEPLSSYVNLWSGFLETVPEQLTGQSKDLELVAWLIEAMTRAYGFKGFAEGYSLAAGLIEGFWETLHPMPDEDGIETRVTPIIGLNGMEKEGTLLFPISSIPLTEAYTGQSYAYWEYQQAIDLERLDEDKKRQKIDSGAVDLKSIQDAVAQTSKEFYLQLGSELEQAIAAFDRYSHSMDEACGEVMPSSHIQKKLEAIQSALNHLAGDKLKAEAEPVLEDLPTDTEESDTVEASTPVQAGQLLAANLASREHAIEQLQKIAEFFKETEPHSPVSYSIEQVVRWCDMPLPELLAELISDGEAKNGYFRLVGIVDQNGE</sequence>
<dbReference type="NCBIfam" id="TIGR03363">
    <property type="entry name" value="VI_chp_8"/>
    <property type="match status" value="1"/>
</dbReference>
<proteinExistence type="predicted"/>
<dbReference type="InterPro" id="IPR010657">
    <property type="entry name" value="ImpA_N"/>
</dbReference>
<evidence type="ECO:0000259" key="1">
    <source>
        <dbReference type="Pfam" id="PF06812"/>
    </source>
</evidence>